<dbReference type="PANTHER" id="PTHR26379">
    <property type="entry name" value="BTB/POZ AND MATH DOMAIN-CONTAINING PROTEIN 1"/>
    <property type="match status" value="1"/>
</dbReference>
<organism evidence="5 6">
    <name type="scientific">Papaver atlanticum</name>
    <dbReference type="NCBI Taxonomy" id="357466"/>
    <lineage>
        <taxon>Eukaryota</taxon>
        <taxon>Viridiplantae</taxon>
        <taxon>Streptophyta</taxon>
        <taxon>Embryophyta</taxon>
        <taxon>Tracheophyta</taxon>
        <taxon>Spermatophyta</taxon>
        <taxon>Magnoliopsida</taxon>
        <taxon>Ranunculales</taxon>
        <taxon>Papaveraceae</taxon>
        <taxon>Papaveroideae</taxon>
        <taxon>Papaver</taxon>
    </lineage>
</organism>
<dbReference type="GO" id="GO:0016567">
    <property type="term" value="P:protein ubiquitination"/>
    <property type="evidence" value="ECO:0007669"/>
    <property type="project" value="InterPro"/>
</dbReference>
<dbReference type="SMART" id="SM00225">
    <property type="entry name" value="BTB"/>
    <property type="match status" value="1"/>
</dbReference>
<dbReference type="InterPro" id="IPR045005">
    <property type="entry name" value="BPM1-6"/>
</dbReference>
<dbReference type="Pfam" id="PF24570">
    <property type="entry name" value="BACK_BPM_SPOP"/>
    <property type="match status" value="1"/>
</dbReference>
<sequence length="368" mass="41097">MAPIGAIVSTKSKTNHNILSSSSIFETVKGFHEYNIKGYSLAKGMGVGKYRSSHTFTVGGHDWAINFYPDGKTQDNQEYVSLFVELVSPGEAKAMLEFKLLDQSRKGKHDVRGTSECAKVFDREGTIWLWGYMQYMKRSELETSSYLKDDCLTIHCTIGVVQTRDEEGKRYIAPIPSSDMAQNFKSLLESGIGSDITLHVGNEFFRAHKSVLAARSPVFRAQFFGLVGNPADMKTVTIEEVEPFAFKAMLLFLYSDELPEACEYSDSDSPCTLTTFMQHLLAAADRYDLPRLKVMCEEKLCEEITVDNVATTLHLAEKHQCLQLKTICLNFAAKPENLGEIIKSDGYANLEKSLLTDLLKTCAGVVQK</sequence>
<dbReference type="PROSITE" id="PS50097">
    <property type="entry name" value="BTB"/>
    <property type="match status" value="1"/>
</dbReference>
<dbReference type="InterPro" id="IPR002083">
    <property type="entry name" value="MATH/TRAF_dom"/>
</dbReference>
<name>A0AAD4TA29_9MAGN</name>
<dbReference type="Pfam" id="PF22486">
    <property type="entry name" value="MATH_2"/>
    <property type="match status" value="1"/>
</dbReference>
<gene>
    <name evidence="5" type="ORF">MKW98_021071</name>
</gene>
<dbReference type="Pfam" id="PF00651">
    <property type="entry name" value="BTB"/>
    <property type="match status" value="1"/>
</dbReference>
<evidence type="ECO:0000259" key="3">
    <source>
        <dbReference type="PROSITE" id="PS50097"/>
    </source>
</evidence>
<dbReference type="CDD" id="cd00121">
    <property type="entry name" value="MATH"/>
    <property type="match status" value="1"/>
</dbReference>
<dbReference type="Gene3D" id="2.60.210.10">
    <property type="entry name" value="Apoptosis, Tumor Necrosis Factor Receptor Associated Protein 2, Chain A"/>
    <property type="match status" value="1"/>
</dbReference>
<comment type="caution">
    <text evidence="5">The sequence shown here is derived from an EMBL/GenBank/DDBJ whole genome shotgun (WGS) entry which is preliminary data.</text>
</comment>
<accession>A0AAD4TA29</accession>
<proteinExistence type="inferred from homology"/>
<dbReference type="PANTHER" id="PTHR26379:SF293">
    <property type="entry name" value="BTB_POZ AND MATH DOMAIN-CONTAINING PROTEIN 3"/>
    <property type="match status" value="1"/>
</dbReference>
<comment type="pathway">
    <text evidence="1">Protein modification; protein ubiquitination.</text>
</comment>
<dbReference type="PROSITE" id="PS50144">
    <property type="entry name" value="MATH"/>
    <property type="match status" value="1"/>
</dbReference>
<dbReference type="InterPro" id="IPR008974">
    <property type="entry name" value="TRAF-like"/>
</dbReference>
<evidence type="ECO:0000256" key="1">
    <source>
        <dbReference type="ARBA" id="ARBA00004906"/>
    </source>
</evidence>
<dbReference type="Gene3D" id="6.10.250.3030">
    <property type="match status" value="1"/>
</dbReference>
<dbReference type="Proteomes" id="UP001202328">
    <property type="component" value="Unassembled WGS sequence"/>
</dbReference>
<dbReference type="Gene3D" id="3.30.710.10">
    <property type="entry name" value="Potassium Channel Kv1.1, Chain A"/>
    <property type="match status" value="1"/>
</dbReference>
<evidence type="ECO:0000313" key="5">
    <source>
        <dbReference type="EMBL" id="KAI3944613.1"/>
    </source>
</evidence>
<dbReference type="InterPro" id="IPR056423">
    <property type="entry name" value="BACK_BPM_SPOP"/>
</dbReference>
<feature type="domain" description="BTB" evidence="3">
    <location>
        <begin position="194"/>
        <end position="258"/>
    </location>
</feature>
<evidence type="ECO:0000256" key="2">
    <source>
        <dbReference type="ARBA" id="ARBA00010846"/>
    </source>
</evidence>
<protein>
    <submittedName>
        <fullName evidence="5">Uncharacterized protein</fullName>
    </submittedName>
</protein>
<dbReference type="InterPro" id="IPR011333">
    <property type="entry name" value="SKP1/BTB/POZ_sf"/>
</dbReference>
<dbReference type="CDD" id="cd18280">
    <property type="entry name" value="BTB_POZ_BPM_plant"/>
    <property type="match status" value="1"/>
</dbReference>
<evidence type="ECO:0000313" key="6">
    <source>
        <dbReference type="Proteomes" id="UP001202328"/>
    </source>
</evidence>
<dbReference type="InterPro" id="IPR000210">
    <property type="entry name" value="BTB/POZ_dom"/>
</dbReference>
<evidence type="ECO:0000259" key="4">
    <source>
        <dbReference type="PROSITE" id="PS50144"/>
    </source>
</evidence>
<comment type="similarity">
    <text evidence="2">Belongs to the Tdpoz family.</text>
</comment>
<dbReference type="EMBL" id="JAJJMB010004025">
    <property type="protein sequence ID" value="KAI3944613.1"/>
    <property type="molecule type" value="Genomic_DNA"/>
</dbReference>
<reference evidence="5" key="1">
    <citation type="submission" date="2022-04" db="EMBL/GenBank/DDBJ databases">
        <title>A functionally conserved STORR gene fusion in Papaver species that diverged 16.8 million years ago.</title>
        <authorList>
            <person name="Catania T."/>
        </authorList>
    </citation>
    <scope>NUCLEOTIDE SEQUENCE</scope>
    <source>
        <strain evidence="5">S-188037</strain>
    </source>
</reference>
<dbReference type="AlphaFoldDB" id="A0AAD4TA29"/>
<keyword evidence="6" id="KW-1185">Reference proteome</keyword>
<dbReference type="SUPFAM" id="SSF49599">
    <property type="entry name" value="TRAF domain-like"/>
    <property type="match status" value="1"/>
</dbReference>
<feature type="domain" description="MATH" evidence="4">
    <location>
        <begin position="29"/>
        <end position="158"/>
    </location>
</feature>
<dbReference type="SUPFAM" id="SSF54695">
    <property type="entry name" value="POZ domain"/>
    <property type="match status" value="1"/>
</dbReference>